<keyword evidence="7" id="KW-1185">Reference proteome</keyword>
<evidence type="ECO:0000256" key="1">
    <source>
        <dbReference type="ARBA" id="ARBA00009902"/>
    </source>
</evidence>
<dbReference type="Proteomes" id="UP001597326">
    <property type="component" value="Unassembled WGS sequence"/>
</dbReference>
<organism evidence="6 7">
    <name type="scientific">Luteococcus peritonei</name>
    <dbReference type="NCBI Taxonomy" id="88874"/>
    <lineage>
        <taxon>Bacteria</taxon>
        <taxon>Bacillati</taxon>
        <taxon>Actinomycetota</taxon>
        <taxon>Actinomycetes</taxon>
        <taxon>Propionibacteriales</taxon>
        <taxon>Propionibacteriaceae</taxon>
        <taxon>Luteococcus</taxon>
    </lineage>
</organism>
<dbReference type="EMBL" id="JBHUFZ010000018">
    <property type="protein sequence ID" value="MFD1890227.1"/>
    <property type="molecule type" value="Genomic_DNA"/>
</dbReference>
<dbReference type="Pfam" id="PF00251">
    <property type="entry name" value="Glyco_hydro_32N"/>
    <property type="match status" value="1"/>
</dbReference>
<accession>A0ABW4RV75</accession>
<gene>
    <name evidence="6" type="ORF">ACFSCS_08530</name>
</gene>
<dbReference type="InterPro" id="IPR001362">
    <property type="entry name" value="Glyco_hydro_32"/>
</dbReference>
<dbReference type="SMART" id="SM00640">
    <property type="entry name" value="Glyco_32"/>
    <property type="match status" value="1"/>
</dbReference>
<keyword evidence="3 6" id="KW-0378">Hydrolase</keyword>
<dbReference type="CDD" id="cd08996">
    <property type="entry name" value="GH32_FFase"/>
    <property type="match status" value="1"/>
</dbReference>
<evidence type="ECO:0000259" key="5">
    <source>
        <dbReference type="Pfam" id="PF00251"/>
    </source>
</evidence>
<dbReference type="SUPFAM" id="SSF75005">
    <property type="entry name" value="Arabinanase/levansucrase/invertase"/>
    <property type="match status" value="1"/>
</dbReference>
<evidence type="ECO:0000313" key="7">
    <source>
        <dbReference type="Proteomes" id="UP001597326"/>
    </source>
</evidence>
<keyword evidence="4" id="KW-0326">Glycosidase</keyword>
<evidence type="ECO:0000256" key="4">
    <source>
        <dbReference type="ARBA" id="ARBA00023295"/>
    </source>
</evidence>
<proteinExistence type="inferred from homology"/>
<dbReference type="PANTHER" id="PTHR43101:SF1">
    <property type="entry name" value="BETA-FRUCTOSIDASE"/>
    <property type="match status" value="1"/>
</dbReference>
<dbReference type="InterPro" id="IPR023296">
    <property type="entry name" value="Glyco_hydro_beta-prop_sf"/>
</dbReference>
<protein>
    <recommendedName>
        <fullName evidence="2">beta-fructofuranosidase</fullName>
        <ecNumber evidence="2">3.2.1.26</ecNumber>
    </recommendedName>
</protein>
<dbReference type="GO" id="GO:0016787">
    <property type="term" value="F:hydrolase activity"/>
    <property type="evidence" value="ECO:0007669"/>
    <property type="project" value="UniProtKB-KW"/>
</dbReference>
<dbReference type="PROSITE" id="PS00609">
    <property type="entry name" value="GLYCOSYL_HYDROL_F32"/>
    <property type="match status" value="1"/>
</dbReference>
<sequence length="406" mass="44324">MSDHILPTRHVRPPRGWINDPNGLAHVDGTWHVFFQYNPASHRHDAIRWGHATSTNLLDWKLEPDVLVPEPEGINAVGSWSGCLTVDDTVPTICCTAVSTTPAAAVGAIARGSADLRSWELEQTPAAPPHGEAGAETRDPFVVWIEGHRYIIQGHGGRGTTASILVHDAEDLTNWPLLGELVTVADPVAAQHAPADIWECPNLVRLGDDWVLVVSLWLDGQLSGVRWLLGDLQLEEQDGNQVPRFSPRTGGVLDTGPCFYAPQLVTHEERTLLIGWSWELERSDEVLAEQGWAGVLTTPRELSVRDGRLVQDLPREVMEAVAERVDPSWRAAEHPCVLVRATSAVVLTCDLAEGESRLELQAGSTVILDGSLVEVFHEGSTRTTRCYPALAATWSVTGQAEVRVLG</sequence>
<comment type="similarity">
    <text evidence="1">Belongs to the glycosyl hydrolase 32 family.</text>
</comment>
<feature type="domain" description="Glycosyl hydrolase family 32 N-terminal" evidence="5">
    <location>
        <begin position="10"/>
        <end position="311"/>
    </location>
</feature>
<comment type="caution">
    <text evidence="6">The sequence shown here is derived from an EMBL/GenBank/DDBJ whole genome shotgun (WGS) entry which is preliminary data.</text>
</comment>
<name>A0ABW4RV75_9ACTN</name>
<dbReference type="RefSeq" id="WP_343873241.1">
    <property type="nucleotide sequence ID" value="NZ_BAAAIX010000015.1"/>
</dbReference>
<evidence type="ECO:0000256" key="2">
    <source>
        <dbReference type="ARBA" id="ARBA00012758"/>
    </source>
</evidence>
<dbReference type="InterPro" id="IPR018053">
    <property type="entry name" value="Glyco_hydro_32_AS"/>
</dbReference>
<evidence type="ECO:0000313" key="6">
    <source>
        <dbReference type="EMBL" id="MFD1890227.1"/>
    </source>
</evidence>
<evidence type="ECO:0000256" key="3">
    <source>
        <dbReference type="ARBA" id="ARBA00022801"/>
    </source>
</evidence>
<dbReference type="InterPro" id="IPR013148">
    <property type="entry name" value="Glyco_hydro_32_N"/>
</dbReference>
<reference evidence="7" key="1">
    <citation type="journal article" date="2019" name="Int. J. Syst. Evol. Microbiol.">
        <title>The Global Catalogue of Microorganisms (GCM) 10K type strain sequencing project: providing services to taxonomists for standard genome sequencing and annotation.</title>
        <authorList>
            <consortium name="The Broad Institute Genomics Platform"/>
            <consortium name="The Broad Institute Genome Sequencing Center for Infectious Disease"/>
            <person name="Wu L."/>
            <person name="Ma J."/>
        </authorList>
    </citation>
    <scope>NUCLEOTIDE SEQUENCE [LARGE SCALE GENOMIC DNA]</scope>
    <source>
        <strain evidence="7">CAIM 431</strain>
    </source>
</reference>
<dbReference type="EC" id="3.2.1.26" evidence="2"/>
<dbReference type="Gene3D" id="2.115.10.20">
    <property type="entry name" value="Glycosyl hydrolase domain, family 43"/>
    <property type="match status" value="1"/>
</dbReference>
<dbReference type="PANTHER" id="PTHR43101">
    <property type="entry name" value="BETA-FRUCTOSIDASE"/>
    <property type="match status" value="1"/>
</dbReference>
<dbReference type="InterPro" id="IPR051214">
    <property type="entry name" value="GH32_Enzymes"/>
</dbReference>